<evidence type="ECO:0000313" key="2">
    <source>
        <dbReference type="Proteomes" id="UP000183974"/>
    </source>
</evidence>
<proteinExistence type="predicted"/>
<dbReference type="Proteomes" id="UP000183974">
    <property type="component" value="Unassembled WGS sequence"/>
</dbReference>
<evidence type="ECO:0000313" key="1">
    <source>
        <dbReference type="EMBL" id="SHM62957.1"/>
    </source>
</evidence>
<name>A0A1M7KCP5_9RHOB</name>
<organism evidence="1 2">
    <name type="scientific">Roseovarius pacificus</name>
    <dbReference type="NCBI Taxonomy" id="337701"/>
    <lineage>
        <taxon>Bacteria</taxon>
        <taxon>Pseudomonadati</taxon>
        <taxon>Pseudomonadota</taxon>
        <taxon>Alphaproteobacteria</taxon>
        <taxon>Rhodobacterales</taxon>
        <taxon>Roseobacteraceae</taxon>
        <taxon>Roseovarius</taxon>
    </lineage>
</organism>
<dbReference type="STRING" id="337701.SAMN05444398_12631"/>
<protein>
    <submittedName>
        <fullName evidence="1">Uncharacterized protein</fullName>
    </submittedName>
</protein>
<dbReference type="EMBL" id="FRBR01000026">
    <property type="protein sequence ID" value="SHM62957.1"/>
    <property type="molecule type" value="Genomic_DNA"/>
</dbReference>
<gene>
    <name evidence="1" type="ORF">SAMN05444398_12631</name>
</gene>
<sequence>METPELLERLAIEKLQAAAKPFEAVWKWVEVHLSVDYGAFRSFGRVYPQTVNRRAKLTHLGGL</sequence>
<accession>A0A1M7KCP5</accession>
<reference evidence="1 2" key="1">
    <citation type="submission" date="2016-11" db="EMBL/GenBank/DDBJ databases">
        <authorList>
            <person name="Jaros S."/>
            <person name="Januszkiewicz K."/>
            <person name="Wedrychowicz H."/>
        </authorList>
    </citation>
    <scope>NUCLEOTIDE SEQUENCE [LARGE SCALE GENOMIC DNA]</scope>
    <source>
        <strain evidence="1 2">DSM 29589</strain>
    </source>
</reference>
<keyword evidence="2" id="KW-1185">Reference proteome</keyword>
<dbReference type="AlphaFoldDB" id="A0A1M7KCP5"/>